<reference evidence="1 2" key="1">
    <citation type="submission" date="2015-08" db="EMBL/GenBank/DDBJ databases">
        <title>Investigation of the bacterial diversity of lava forest soil.</title>
        <authorList>
            <person name="Lee J.S."/>
        </authorList>
    </citation>
    <scope>NUCLEOTIDE SEQUENCE [LARGE SCALE GENOMIC DNA]</scope>
    <source>
        <strain evidence="1 2">GJW-30</strain>
    </source>
</reference>
<proteinExistence type="predicted"/>
<dbReference type="RefSeq" id="WP_096357824.1">
    <property type="nucleotide sequence ID" value="NZ_AP014946.1"/>
</dbReference>
<dbReference type="Proteomes" id="UP000236884">
    <property type="component" value="Chromosome"/>
</dbReference>
<evidence type="ECO:0000313" key="2">
    <source>
        <dbReference type="Proteomes" id="UP000236884"/>
    </source>
</evidence>
<keyword evidence="2" id="KW-1185">Reference proteome</keyword>
<dbReference type="Pfam" id="PF19680">
    <property type="entry name" value="DUF6182"/>
    <property type="match status" value="1"/>
</dbReference>
<accession>A0A0S3PYV5</accession>
<sequence>MLSQERLRSEMEKRIRRSGNAEALRVFQNSENAAAAPGRSDASVAIVVMRCFKAEAFASSSLAFASLLGETARRRWLAAFTPTIFLVGNPANLAARFAFDFVHSDNTIAWLAPGTKSAMPLRRLLRLFEANIIPDAGSEFAVRVPGERAAPARHRVYVATAGISGAEYLVHLNHTLAEGVITGSLLPGDEVVVRSVDQLDAVKEDFDVIRVHFDKNDVGRLRAYAGIAPLHGGGI</sequence>
<dbReference type="AlphaFoldDB" id="A0A0S3PYV5"/>
<protein>
    <submittedName>
        <fullName evidence="1">Uncharacterized protein</fullName>
    </submittedName>
</protein>
<dbReference type="KEGG" id="vgo:GJW-30_1_03636"/>
<evidence type="ECO:0000313" key="1">
    <source>
        <dbReference type="EMBL" id="BAT61085.1"/>
    </source>
</evidence>
<name>A0A0S3PYV5_9BRAD</name>
<dbReference type="EMBL" id="AP014946">
    <property type="protein sequence ID" value="BAT61085.1"/>
    <property type="molecule type" value="Genomic_DNA"/>
</dbReference>
<dbReference type="InterPro" id="IPR045754">
    <property type="entry name" value="DUF6182"/>
</dbReference>
<gene>
    <name evidence="1" type="ORF">GJW-30_1_03636</name>
</gene>
<organism evidence="1 2">
    <name type="scientific">Variibacter gotjawalensis</name>
    <dbReference type="NCBI Taxonomy" id="1333996"/>
    <lineage>
        <taxon>Bacteria</taxon>
        <taxon>Pseudomonadati</taxon>
        <taxon>Pseudomonadota</taxon>
        <taxon>Alphaproteobacteria</taxon>
        <taxon>Hyphomicrobiales</taxon>
        <taxon>Nitrobacteraceae</taxon>
        <taxon>Variibacter</taxon>
    </lineage>
</organism>